<dbReference type="GO" id="GO:0003723">
    <property type="term" value="F:RNA binding"/>
    <property type="evidence" value="ECO:0007669"/>
    <property type="project" value="UniProtKB-UniRule"/>
</dbReference>
<dbReference type="InterPro" id="IPR029063">
    <property type="entry name" value="SAM-dependent_MTases_sf"/>
</dbReference>
<dbReference type="PANTHER" id="PTHR37426">
    <property type="entry name" value="RIBOSOMAL RNA LARGE SUBUNIT METHYLTRANSFERASE J"/>
    <property type="match status" value="1"/>
</dbReference>
<keyword evidence="1 2" id="KW-0489">Methyltransferase</keyword>
<reference evidence="2 3" key="1">
    <citation type="journal article" date="2011" name="Front. Microbiol.">
        <title>Genomic signatures of strain selection and enhancement in Bacillus atrophaeus var. globigii, a historical biowarfare simulant.</title>
        <authorList>
            <person name="Gibbons H.S."/>
            <person name="Broomall S.M."/>
            <person name="McNew L.A."/>
            <person name="Daligault H."/>
            <person name="Chapman C."/>
            <person name="Bruce D."/>
            <person name="Karavis M."/>
            <person name="Krepps M."/>
            <person name="McGregor P.A."/>
            <person name="Hong C."/>
            <person name="Park K.H."/>
            <person name="Akmal A."/>
            <person name="Feldman A."/>
            <person name="Lin J.S."/>
            <person name="Chang W.E."/>
            <person name="Higgs B.W."/>
            <person name="Demirev P."/>
            <person name="Lindquist J."/>
            <person name="Liem A."/>
            <person name="Fochler E."/>
            <person name="Read T.D."/>
            <person name="Tapia R."/>
            <person name="Johnson S."/>
            <person name="Bishop-Lilly K.A."/>
            <person name="Detter C."/>
            <person name="Han C."/>
            <person name="Sozhamannan S."/>
            <person name="Rosenzweig C.N."/>
            <person name="Skowronski E.W."/>
        </authorList>
    </citation>
    <scope>NUCLEOTIDE SEQUENCE [LARGE SCALE GENOMIC DNA]</scope>
    <source>
        <strain evidence="2 3">PIT1</strain>
    </source>
</reference>
<dbReference type="InterPro" id="IPR007473">
    <property type="entry name" value="RlmJ"/>
</dbReference>
<organism evidence="2 3">
    <name type="scientific">Pseudidiomarina taiwanensis</name>
    <dbReference type="NCBI Taxonomy" id="337250"/>
    <lineage>
        <taxon>Bacteria</taxon>
        <taxon>Pseudomonadati</taxon>
        <taxon>Pseudomonadota</taxon>
        <taxon>Gammaproteobacteria</taxon>
        <taxon>Alteromonadales</taxon>
        <taxon>Idiomarinaceae</taxon>
        <taxon>Pseudidiomarina</taxon>
    </lineage>
</organism>
<dbReference type="HAMAP" id="MF_00934">
    <property type="entry name" value="23SrRNA_methyltr_J"/>
    <property type="match status" value="1"/>
</dbReference>
<feature type="site" description="Interaction with substrate rRNA" evidence="1">
    <location>
        <position position="3"/>
    </location>
</feature>
<keyword evidence="1" id="KW-0694">RNA-binding</keyword>
<dbReference type="GO" id="GO:0036307">
    <property type="term" value="F:23S rRNA (adenine(2030)-N(6))-methyltransferase activity"/>
    <property type="evidence" value="ECO:0007669"/>
    <property type="project" value="UniProtKB-UniRule"/>
</dbReference>
<feature type="binding site" evidence="1">
    <location>
        <begin position="144"/>
        <end position="145"/>
    </location>
    <ligand>
        <name>S-adenosyl-L-methionine</name>
        <dbReference type="ChEBI" id="CHEBI:59789"/>
    </ligand>
</feature>
<name>A0A432ZFS0_9GAMM</name>
<feature type="active site" description="Proton acceptor" evidence="1">
    <location>
        <position position="165"/>
    </location>
</feature>
<keyword evidence="1 2" id="KW-0808">Transferase</keyword>
<keyword evidence="1" id="KW-0949">S-adenosyl-L-methionine</keyword>
<comment type="subunit">
    <text evidence="1">Monomer.</text>
</comment>
<evidence type="ECO:0000256" key="1">
    <source>
        <dbReference type="HAMAP-Rule" id="MF_00934"/>
    </source>
</evidence>
<dbReference type="Proteomes" id="UP000288279">
    <property type="component" value="Unassembled WGS sequence"/>
</dbReference>
<feature type="binding site" evidence="1">
    <location>
        <position position="165"/>
    </location>
    <ligand>
        <name>S-adenosyl-L-methionine</name>
        <dbReference type="ChEBI" id="CHEBI:59789"/>
    </ligand>
</feature>
<accession>A0A432ZFS0</accession>
<dbReference type="GO" id="GO:0070475">
    <property type="term" value="P:rRNA base methylation"/>
    <property type="evidence" value="ECO:0007669"/>
    <property type="project" value="UniProtKB-UniRule"/>
</dbReference>
<protein>
    <recommendedName>
        <fullName evidence="1">Ribosomal RNA large subunit methyltransferase J</fullName>
        <ecNumber evidence="1">2.1.1.266</ecNumber>
    </recommendedName>
    <alternativeName>
        <fullName evidence="1">23S rRNA (adenine(2030)-N6)-methyltransferase</fullName>
    </alternativeName>
    <alternativeName>
        <fullName evidence="1">23S rRNA m6A2030 methyltransferase</fullName>
    </alternativeName>
</protein>
<dbReference type="Gene3D" id="3.40.50.150">
    <property type="entry name" value="Vaccinia Virus protein VP39"/>
    <property type="match status" value="1"/>
</dbReference>
<dbReference type="PANTHER" id="PTHR37426:SF1">
    <property type="entry name" value="RIBOSOMAL RNA LARGE SUBUNIT METHYLTRANSFERASE J"/>
    <property type="match status" value="1"/>
</dbReference>
<dbReference type="SUPFAM" id="SSF53335">
    <property type="entry name" value="S-adenosyl-L-methionine-dependent methyltransferases"/>
    <property type="match status" value="1"/>
</dbReference>
<sequence>MNYRHSYHAGNFADVMKHALLCLSLQHLQQKPKPFFVLDTHAGVGFYDVTDTPAQKTQEWVDGIGRLYQRQDIPNSLRHYLELVEQANAGSAELKFYPGSPWFSAQMLRPDDRLILCELHPQDGLALAENFATVPQVQVKTPANGYQELKANLPPKEKRGMVLIDPPFEQTNEFEQVEKALTAALKRWQSGSYVVWYPIKNEQGVVEFQRAVKALVGPGENVFAIDFWVRSGLTAKGMNGCGMLFINPPYRVVQESPELMAFLVKELAQDAHAHYQLSWVTP</sequence>
<keyword evidence="1" id="KW-0698">rRNA processing</keyword>
<feature type="binding site" evidence="1">
    <location>
        <position position="41"/>
    </location>
    <ligand>
        <name>S-adenosyl-L-methionine</name>
        <dbReference type="ChEBI" id="CHEBI:59789"/>
    </ligand>
</feature>
<dbReference type="GO" id="GO:0005829">
    <property type="term" value="C:cytosol"/>
    <property type="evidence" value="ECO:0007669"/>
    <property type="project" value="TreeGrafter"/>
</dbReference>
<dbReference type="AlphaFoldDB" id="A0A432ZFS0"/>
<comment type="similarity">
    <text evidence="1">Belongs to the RlmJ family.</text>
</comment>
<feature type="binding site" evidence="1">
    <location>
        <position position="118"/>
    </location>
    <ligand>
        <name>S-adenosyl-L-methionine</name>
        <dbReference type="ChEBI" id="CHEBI:59789"/>
    </ligand>
</feature>
<dbReference type="EMBL" id="PIQG01000003">
    <property type="protein sequence ID" value="RUO76825.1"/>
    <property type="molecule type" value="Genomic_DNA"/>
</dbReference>
<dbReference type="RefSeq" id="WP_126827826.1">
    <property type="nucleotide sequence ID" value="NZ_PIQG01000003.1"/>
</dbReference>
<comment type="caution">
    <text evidence="2">The sequence shown here is derived from an EMBL/GenBank/DDBJ whole genome shotgun (WGS) entry which is preliminary data.</text>
</comment>
<keyword evidence="3" id="KW-1185">Reference proteome</keyword>
<comment type="function">
    <text evidence="1">Specifically methylates the adenine in position 2030 of 23S rRNA.</text>
</comment>
<gene>
    <name evidence="1" type="primary">rlmJ</name>
    <name evidence="2" type="ORF">CWI83_07850</name>
</gene>
<dbReference type="Pfam" id="PF04378">
    <property type="entry name" value="RsmJ"/>
    <property type="match status" value="1"/>
</dbReference>
<feature type="binding site" evidence="1">
    <location>
        <position position="18"/>
    </location>
    <ligand>
        <name>S-adenosyl-L-methionine</name>
        <dbReference type="ChEBI" id="CHEBI:59789"/>
    </ligand>
</feature>
<dbReference type="EC" id="2.1.1.266" evidence="1"/>
<feature type="binding site" evidence="1">
    <location>
        <position position="100"/>
    </location>
    <ligand>
        <name>S-adenosyl-L-methionine</name>
        <dbReference type="ChEBI" id="CHEBI:59789"/>
    </ligand>
</feature>
<evidence type="ECO:0000313" key="3">
    <source>
        <dbReference type="Proteomes" id="UP000288279"/>
    </source>
</evidence>
<evidence type="ECO:0000313" key="2">
    <source>
        <dbReference type="EMBL" id="RUO76825.1"/>
    </source>
</evidence>
<dbReference type="OrthoDB" id="9791274at2"/>
<comment type="catalytic activity">
    <reaction evidence="1">
        <text>adenosine(2030) in 23S rRNA + S-adenosyl-L-methionine = N(6)-methyladenosine(2030) in 23S rRNA + S-adenosyl-L-homocysteine + H(+)</text>
        <dbReference type="Rhea" id="RHEA:43736"/>
        <dbReference type="Rhea" id="RHEA-COMP:10668"/>
        <dbReference type="Rhea" id="RHEA-COMP:10669"/>
        <dbReference type="ChEBI" id="CHEBI:15378"/>
        <dbReference type="ChEBI" id="CHEBI:57856"/>
        <dbReference type="ChEBI" id="CHEBI:59789"/>
        <dbReference type="ChEBI" id="CHEBI:74411"/>
        <dbReference type="ChEBI" id="CHEBI:74449"/>
        <dbReference type="EC" id="2.1.1.266"/>
    </reaction>
</comment>
<proteinExistence type="inferred from homology"/>